<dbReference type="InterPro" id="IPR027417">
    <property type="entry name" value="P-loop_NTPase"/>
</dbReference>
<reference evidence="1 3" key="1">
    <citation type="journal article" date="2016" name="Front. Microbiol.">
        <title>Genome Sequence of the Piezophilic, Mesophilic Sulfate-Reducing Bacterium Desulfovibrio indicus J2T.</title>
        <authorList>
            <person name="Cao J."/>
            <person name="Maignien L."/>
            <person name="Shao Z."/>
            <person name="Alain K."/>
            <person name="Jebbar M."/>
        </authorList>
    </citation>
    <scope>NUCLEOTIDE SEQUENCE [LARGE SCALE GENOMIC DNA]</scope>
    <source>
        <strain evidence="1 3">J2</strain>
    </source>
</reference>
<dbReference type="Pfam" id="PF13469">
    <property type="entry name" value="Sulfotransfer_3"/>
    <property type="match status" value="1"/>
</dbReference>
<organism evidence="2 4">
    <name type="scientific">Pseudodesulfovibrio indicus</name>
    <dbReference type="NCBI Taxonomy" id="1716143"/>
    <lineage>
        <taxon>Bacteria</taxon>
        <taxon>Pseudomonadati</taxon>
        <taxon>Thermodesulfobacteriota</taxon>
        <taxon>Desulfovibrionia</taxon>
        <taxon>Desulfovibrionales</taxon>
        <taxon>Desulfovibrionaceae</taxon>
    </lineage>
</organism>
<keyword evidence="3" id="KW-1185">Reference proteome</keyword>
<accession>A0A126QJB4</accession>
<evidence type="ECO:0000313" key="3">
    <source>
        <dbReference type="Proteomes" id="UP000055611"/>
    </source>
</evidence>
<evidence type="ECO:0000313" key="1">
    <source>
        <dbReference type="EMBL" id="AMK10070.1"/>
    </source>
</evidence>
<dbReference type="RefSeq" id="WP_066799819.1">
    <property type="nucleotide sequence ID" value="NZ_CP014206.1"/>
</dbReference>
<protein>
    <submittedName>
        <fullName evidence="2">Sulfotransferase family protein</fullName>
    </submittedName>
</protein>
<name>A0A126QJB4_9BACT</name>
<dbReference type="SUPFAM" id="SSF52540">
    <property type="entry name" value="P-loop containing nucleoside triphosphate hydrolases"/>
    <property type="match status" value="1"/>
</dbReference>
<dbReference type="Proteomes" id="UP000055611">
    <property type="component" value="Chromosome"/>
</dbReference>
<dbReference type="EMBL" id="SOBK01000010">
    <property type="protein sequence ID" value="TDT86961.1"/>
    <property type="molecule type" value="Genomic_DNA"/>
</dbReference>
<dbReference type="EMBL" id="CP014206">
    <property type="protein sequence ID" value="AMK10070.1"/>
    <property type="molecule type" value="Genomic_DNA"/>
</dbReference>
<evidence type="ECO:0000313" key="2">
    <source>
        <dbReference type="EMBL" id="TDT86961.1"/>
    </source>
</evidence>
<gene>
    <name evidence="1" type="ORF">AWY79_02535</name>
    <name evidence="2" type="ORF">EDC59_11042</name>
</gene>
<sequence length="290" mass="34009">MSDITQRPVIMLGCQRSGTTYLAKVLGLHEKGFFWSEATVFRYMVLFFWNYIRDRGSFRQPRFMEVLHMLKAPRGMPIDAQGEKILASFERTLLGYFNDGRLEAWADKGQKREFLQALSYDTMTLGASEVAYWGDKYPEYVFQIPELVDLFPEARFVFVIRNPYAVAESLVRHLNPRDRVAGGMRFTLKDCWDQWFDWNRVWIENHELIPAENRFVIRYEEFLLDTGRVMGDLSAFMDVDLTASPGIRGELKAIQPHNLDKWKKTDVYEQLRHMPVAPDQVKVFDYYGGL</sequence>
<dbReference type="Gene3D" id="3.40.50.300">
    <property type="entry name" value="P-loop containing nucleotide triphosphate hydrolases"/>
    <property type="match status" value="1"/>
</dbReference>
<dbReference type="AlphaFoldDB" id="A0A126QJB4"/>
<dbReference type="Proteomes" id="UP000295506">
    <property type="component" value="Unassembled WGS sequence"/>
</dbReference>
<proteinExistence type="predicted"/>
<dbReference type="KEGG" id="dej:AWY79_02535"/>
<evidence type="ECO:0000313" key="4">
    <source>
        <dbReference type="Proteomes" id="UP000295506"/>
    </source>
</evidence>
<dbReference type="OrthoDB" id="9777890at2"/>
<reference evidence="2 4" key="2">
    <citation type="submission" date="2019-03" db="EMBL/GenBank/DDBJ databases">
        <title>Genomic Encyclopedia of Type Strains, Phase IV (KMG-IV): sequencing the most valuable type-strain genomes for metagenomic binning, comparative biology and taxonomic classification.</title>
        <authorList>
            <person name="Goeker M."/>
        </authorList>
    </citation>
    <scope>NUCLEOTIDE SEQUENCE [LARGE SCALE GENOMIC DNA]</scope>
    <source>
        <strain evidence="2 4">DSM 101483</strain>
    </source>
</reference>